<protein>
    <submittedName>
        <fullName evidence="1">Uncharacterized protein</fullName>
    </submittedName>
</protein>
<dbReference type="EMBL" id="GBXM01065956">
    <property type="protein sequence ID" value="JAH42621.1"/>
    <property type="molecule type" value="Transcribed_RNA"/>
</dbReference>
<evidence type="ECO:0000313" key="1">
    <source>
        <dbReference type="EMBL" id="JAH42621.1"/>
    </source>
</evidence>
<reference evidence="1" key="2">
    <citation type="journal article" date="2015" name="Fish Shellfish Immunol.">
        <title>Early steps in the European eel (Anguilla anguilla)-Vibrio vulnificus interaction in the gills: Role of the RtxA13 toxin.</title>
        <authorList>
            <person name="Callol A."/>
            <person name="Pajuelo D."/>
            <person name="Ebbesson L."/>
            <person name="Teles M."/>
            <person name="MacKenzie S."/>
            <person name="Amaro C."/>
        </authorList>
    </citation>
    <scope>NUCLEOTIDE SEQUENCE</scope>
</reference>
<proteinExistence type="predicted"/>
<name>A0A0E9SMS0_ANGAN</name>
<accession>A0A0E9SMS0</accession>
<organism evidence="1">
    <name type="scientific">Anguilla anguilla</name>
    <name type="common">European freshwater eel</name>
    <name type="synonym">Muraena anguilla</name>
    <dbReference type="NCBI Taxonomy" id="7936"/>
    <lineage>
        <taxon>Eukaryota</taxon>
        <taxon>Metazoa</taxon>
        <taxon>Chordata</taxon>
        <taxon>Craniata</taxon>
        <taxon>Vertebrata</taxon>
        <taxon>Euteleostomi</taxon>
        <taxon>Actinopterygii</taxon>
        <taxon>Neopterygii</taxon>
        <taxon>Teleostei</taxon>
        <taxon>Anguilliformes</taxon>
        <taxon>Anguillidae</taxon>
        <taxon>Anguilla</taxon>
    </lineage>
</organism>
<sequence length="22" mass="2515">MTRPLASGSLVQWPGWWNVLSE</sequence>
<dbReference type="AlphaFoldDB" id="A0A0E9SMS0"/>
<reference evidence="1" key="1">
    <citation type="submission" date="2014-11" db="EMBL/GenBank/DDBJ databases">
        <authorList>
            <person name="Amaro Gonzalez C."/>
        </authorList>
    </citation>
    <scope>NUCLEOTIDE SEQUENCE</scope>
</reference>